<protein>
    <submittedName>
        <fullName evidence="1">Uncharacterized protein</fullName>
    </submittedName>
</protein>
<dbReference type="InterPro" id="IPR045662">
    <property type="entry name" value="DUF6388"/>
</dbReference>
<gene>
    <name evidence="1" type="ORF">SAMN05216576_107186</name>
</gene>
<keyword evidence="2" id="KW-1185">Reference proteome</keyword>
<dbReference type="RefSeq" id="WP_069901366.1">
    <property type="nucleotide sequence ID" value="NZ_FMZQ01000007.1"/>
</dbReference>
<proteinExistence type="predicted"/>
<dbReference type="EMBL" id="FMZQ01000007">
    <property type="protein sequence ID" value="SDC85762.1"/>
    <property type="molecule type" value="Genomic_DNA"/>
</dbReference>
<evidence type="ECO:0000313" key="2">
    <source>
        <dbReference type="Proteomes" id="UP000199467"/>
    </source>
</evidence>
<reference evidence="2" key="1">
    <citation type="submission" date="2016-10" db="EMBL/GenBank/DDBJ databases">
        <authorList>
            <person name="Varghese N."/>
            <person name="Submissions S."/>
        </authorList>
    </citation>
    <scope>NUCLEOTIDE SEQUENCE [LARGE SCALE GENOMIC DNA]</scope>
    <source>
        <strain evidence="2">DSM 26382</strain>
    </source>
</reference>
<sequence length="108" mass="12350">MDIKERYKVAREKYFAMNPQAAREIDSVSKAVIEAAGMTVDEYREQARAAAFVKAAGARGIEVDEFVIELVADSPEQAQTWRMDRHRKIASSLGIEWDDYKQLNRIVE</sequence>
<organism evidence="1 2">
    <name type="scientific">Ectopseudomonas chengduensis</name>
    <dbReference type="NCBI Taxonomy" id="489632"/>
    <lineage>
        <taxon>Bacteria</taxon>
        <taxon>Pseudomonadati</taxon>
        <taxon>Pseudomonadota</taxon>
        <taxon>Gammaproteobacteria</taxon>
        <taxon>Pseudomonadales</taxon>
        <taxon>Pseudomonadaceae</taxon>
        <taxon>Ectopseudomonas</taxon>
    </lineage>
</organism>
<dbReference type="AlphaFoldDB" id="A0A1G6PZY5"/>
<dbReference type="Pfam" id="PF19925">
    <property type="entry name" value="DUF6388"/>
    <property type="match status" value="1"/>
</dbReference>
<dbReference type="Proteomes" id="UP000199467">
    <property type="component" value="Unassembled WGS sequence"/>
</dbReference>
<name>A0A1G6PZY5_9GAMM</name>
<accession>A0A1G6PZY5</accession>
<evidence type="ECO:0000313" key="1">
    <source>
        <dbReference type="EMBL" id="SDC85762.1"/>
    </source>
</evidence>